<evidence type="ECO:0000313" key="1">
    <source>
        <dbReference type="EMBL" id="WRL67255.1"/>
    </source>
</evidence>
<dbReference type="Proteomes" id="UP001324287">
    <property type="component" value="Chromosome"/>
</dbReference>
<reference evidence="1 2" key="1">
    <citation type="submission" date="2023-12" db="EMBL/GenBank/DDBJ databases">
        <title>Blastococcus brunescens sp. nov., an actonobacterium isolated from sandstone collected in sahara desert.</title>
        <authorList>
            <person name="Gtari M."/>
            <person name="Ghodhbane F."/>
        </authorList>
    </citation>
    <scope>NUCLEOTIDE SEQUENCE [LARGE SCALE GENOMIC DNA]</scope>
    <source>
        <strain evidence="1 2">BMG 8361</strain>
    </source>
</reference>
<protein>
    <submittedName>
        <fullName evidence="1">Uncharacterized protein</fullName>
    </submittedName>
</protein>
<gene>
    <name evidence="1" type="ORF">U6N30_31870</name>
</gene>
<accession>A0ABZ1BCP8</accession>
<dbReference type="RefSeq" id="WP_324278562.1">
    <property type="nucleotide sequence ID" value="NZ_CP141261.1"/>
</dbReference>
<proteinExistence type="predicted"/>
<sequence length="25" mass="2519">MATGVTSGHDADGVARYLEAVIADV</sequence>
<name>A0ABZ1BCP8_9ACTN</name>
<dbReference type="EMBL" id="CP141261">
    <property type="protein sequence ID" value="WRL67255.1"/>
    <property type="molecule type" value="Genomic_DNA"/>
</dbReference>
<evidence type="ECO:0000313" key="2">
    <source>
        <dbReference type="Proteomes" id="UP001324287"/>
    </source>
</evidence>
<organism evidence="1 2">
    <name type="scientific">Blastococcus brunescens</name>
    <dbReference type="NCBI Taxonomy" id="1564165"/>
    <lineage>
        <taxon>Bacteria</taxon>
        <taxon>Bacillati</taxon>
        <taxon>Actinomycetota</taxon>
        <taxon>Actinomycetes</taxon>
        <taxon>Geodermatophilales</taxon>
        <taxon>Geodermatophilaceae</taxon>
        <taxon>Blastococcus</taxon>
    </lineage>
</organism>
<keyword evidence="2" id="KW-1185">Reference proteome</keyword>